<keyword evidence="1" id="KW-1133">Transmembrane helix</keyword>
<organism evidence="2 3">
    <name type="scientific">Qipengyuania flava</name>
    <dbReference type="NCBI Taxonomy" id="192812"/>
    <lineage>
        <taxon>Bacteria</taxon>
        <taxon>Pseudomonadati</taxon>
        <taxon>Pseudomonadota</taxon>
        <taxon>Alphaproteobacteria</taxon>
        <taxon>Sphingomonadales</taxon>
        <taxon>Erythrobacteraceae</taxon>
        <taxon>Qipengyuania</taxon>
    </lineage>
</organism>
<reference evidence="3" key="1">
    <citation type="submission" date="2018-09" db="EMBL/GenBank/DDBJ databases">
        <title>Nocardia yunnanensis sp. nov., an actinomycete isolated from a soil sample.</title>
        <authorList>
            <person name="Zhang J."/>
        </authorList>
    </citation>
    <scope>NUCLEOTIDE SEQUENCE [LARGE SCALE GENOMIC DNA]</scope>
    <source>
        <strain evidence="3">21-3</strain>
    </source>
</reference>
<accession>A0A5P6NCK2</accession>
<sequence length="67" mass="7062">MDWIKLKIRSPQVGAPLLRIQLIVNPAFSNGSIAGALLNLAAYGVLAALCRLLVGYSRHGVCGLCNA</sequence>
<evidence type="ECO:0000313" key="2">
    <source>
        <dbReference type="EMBL" id="QFI63712.1"/>
    </source>
</evidence>
<evidence type="ECO:0000256" key="1">
    <source>
        <dbReference type="SAM" id="Phobius"/>
    </source>
</evidence>
<gene>
    <name evidence="2" type="ORF">D0Y83_10905</name>
</gene>
<protein>
    <submittedName>
        <fullName evidence="2">Uncharacterized protein</fullName>
    </submittedName>
</protein>
<name>A0A5P6NCK2_9SPHN</name>
<dbReference type="Proteomes" id="UP000325385">
    <property type="component" value="Chromosome"/>
</dbReference>
<feature type="transmembrane region" description="Helical" evidence="1">
    <location>
        <begin position="33"/>
        <end position="54"/>
    </location>
</feature>
<keyword evidence="1" id="KW-0472">Membrane</keyword>
<evidence type="ECO:0000313" key="3">
    <source>
        <dbReference type="Proteomes" id="UP000325385"/>
    </source>
</evidence>
<dbReference type="AlphaFoldDB" id="A0A5P6NCK2"/>
<keyword evidence="1" id="KW-0812">Transmembrane</keyword>
<proteinExistence type="predicted"/>
<dbReference type="RefSeq" id="WP_151885856.1">
    <property type="nucleotide sequence ID" value="NZ_CP032228.1"/>
</dbReference>
<dbReference type="EMBL" id="CP032228">
    <property type="protein sequence ID" value="QFI63712.1"/>
    <property type="molecule type" value="Genomic_DNA"/>
</dbReference>
<dbReference type="GeneID" id="69697815"/>